<comment type="subcellular location">
    <subcellularLocation>
        <location evidence="1">Cytoplasm</location>
    </subcellularLocation>
    <subcellularLocation>
        <location evidence="1">Nucleus</location>
    </subcellularLocation>
</comment>
<keyword evidence="1" id="KW-0653">Protein transport</keyword>
<dbReference type="STRING" id="1156394.T0R6Y6"/>
<keyword evidence="4" id="KW-1185">Reference proteome</keyword>
<feature type="domain" description="Nmd3 N-terminal" evidence="2">
    <location>
        <begin position="2"/>
        <end position="107"/>
    </location>
</feature>
<keyword evidence="1" id="KW-0963">Cytoplasm</keyword>
<dbReference type="GO" id="GO:0043023">
    <property type="term" value="F:ribosomal large subunit binding"/>
    <property type="evidence" value="ECO:0007669"/>
    <property type="project" value="InterPro"/>
</dbReference>
<dbReference type="PANTHER" id="PTHR12746:SF2">
    <property type="entry name" value="60S RIBOSOMAL EXPORT PROTEIN NMD3"/>
    <property type="match status" value="1"/>
</dbReference>
<gene>
    <name evidence="3" type="ORF">SDRG_00423</name>
</gene>
<name>T0R6Y6_SAPDV</name>
<comment type="function">
    <text evidence="1">Acts as an adapter for the XPO1/CRM1-mediated export of the 60S ribosomal subunit.</text>
</comment>
<evidence type="ECO:0000259" key="2">
    <source>
        <dbReference type="Pfam" id="PF04981"/>
    </source>
</evidence>
<dbReference type="OMA" id="RTIQCDA"/>
<evidence type="ECO:0000313" key="4">
    <source>
        <dbReference type="Proteomes" id="UP000030762"/>
    </source>
</evidence>
<dbReference type="VEuPathDB" id="FungiDB:SDRG_00423"/>
<feature type="non-terminal residue" evidence="3">
    <location>
        <position position="111"/>
    </location>
</feature>
<keyword evidence="1" id="KW-0813">Transport</keyword>
<dbReference type="EMBL" id="JH767132">
    <property type="protein sequence ID" value="EQC42696.1"/>
    <property type="molecule type" value="Genomic_DNA"/>
</dbReference>
<dbReference type="InParanoid" id="T0R6Y6"/>
<sequence>MSICLKKLHGLGRDIKLMDASFMWTEPHSKRVKLKLTIRKEILRHSVLQQSFLVTFVIENLKCPDCCKMSRNDTWQALVQIRQKVHHQRTLLYLEQIILEHNAHARSIGLA</sequence>
<dbReference type="AlphaFoldDB" id="T0R6Y6"/>
<dbReference type="InterPro" id="IPR039768">
    <property type="entry name" value="Nmd3"/>
</dbReference>
<dbReference type="GeneID" id="19941150"/>
<organism evidence="3 4">
    <name type="scientific">Saprolegnia diclina (strain VS20)</name>
    <dbReference type="NCBI Taxonomy" id="1156394"/>
    <lineage>
        <taxon>Eukaryota</taxon>
        <taxon>Sar</taxon>
        <taxon>Stramenopiles</taxon>
        <taxon>Oomycota</taxon>
        <taxon>Saprolegniomycetes</taxon>
        <taxon>Saprolegniales</taxon>
        <taxon>Saprolegniaceae</taxon>
        <taxon>Saprolegnia</taxon>
    </lineage>
</organism>
<keyword evidence="1" id="KW-0539">Nucleus</keyword>
<dbReference type="GO" id="GO:0015031">
    <property type="term" value="P:protein transport"/>
    <property type="evidence" value="ECO:0007669"/>
    <property type="project" value="UniProtKB-KW"/>
</dbReference>
<dbReference type="OrthoDB" id="203821at2759"/>
<comment type="similarity">
    <text evidence="1">Belongs to the NMD3 family.</text>
</comment>
<protein>
    <recommendedName>
        <fullName evidence="1">60S ribosomal export protein NMD3</fullName>
    </recommendedName>
</protein>
<evidence type="ECO:0000256" key="1">
    <source>
        <dbReference type="RuleBase" id="RU364108"/>
    </source>
</evidence>
<dbReference type="Pfam" id="PF04981">
    <property type="entry name" value="NMD3"/>
    <property type="match status" value="1"/>
</dbReference>
<reference evidence="3 4" key="1">
    <citation type="submission" date="2012-04" db="EMBL/GenBank/DDBJ databases">
        <title>The Genome Sequence of Saprolegnia declina VS20.</title>
        <authorList>
            <consortium name="The Broad Institute Genome Sequencing Platform"/>
            <person name="Russ C."/>
            <person name="Nusbaum C."/>
            <person name="Tyler B."/>
            <person name="van West P."/>
            <person name="Dieguez-Uribeondo J."/>
            <person name="de Bruijn I."/>
            <person name="Tripathy S."/>
            <person name="Jiang R."/>
            <person name="Young S.K."/>
            <person name="Zeng Q."/>
            <person name="Gargeya S."/>
            <person name="Fitzgerald M."/>
            <person name="Haas B."/>
            <person name="Abouelleil A."/>
            <person name="Alvarado L."/>
            <person name="Arachchi H.M."/>
            <person name="Berlin A."/>
            <person name="Chapman S.B."/>
            <person name="Goldberg J."/>
            <person name="Griggs A."/>
            <person name="Gujja S."/>
            <person name="Hansen M."/>
            <person name="Howarth C."/>
            <person name="Imamovic A."/>
            <person name="Larimer J."/>
            <person name="McCowen C."/>
            <person name="Montmayeur A."/>
            <person name="Murphy C."/>
            <person name="Neiman D."/>
            <person name="Pearson M."/>
            <person name="Priest M."/>
            <person name="Roberts A."/>
            <person name="Saif S."/>
            <person name="Shea T."/>
            <person name="Sisk P."/>
            <person name="Sykes S."/>
            <person name="Wortman J."/>
            <person name="Nusbaum C."/>
            <person name="Birren B."/>
        </authorList>
    </citation>
    <scope>NUCLEOTIDE SEQUENCE [LARGE SCALE GENOMIC DNA]</scope>
    <source>
        <strain evidence="3 4">VS20</strain>
    </source>
</reference>
<dbReference type="InterPro" id="IPR007064">
    <property type="entry name" value="Nmd3_N"/>
</dbReference>
<accession>T0R6Y6</accession>
<dbReference type="PANTHER" id="PTHR12746">
    <property type="entry name" value="NONSENSE-MEDIATED MRNA DECAY PROTEIN 3"/>
    <property type="match status" value="1"/>
</dbReference>
<proteinExistence type="inferred from homology"/>
<evidence type="ECO:0000313" key="3">
    <source>
        <dbReference type="EMBL" id="EQC42696.1"/>
    </source>
</evidence>
<dbReference type="GO" id="GO:0005634">
    <property type="term" value="C:nucleus"/>
    <property type="evidence" value="ECO:0007669"/>
    <property type="project" value="UniProtKB-SubCell"/>
</dbReference>
<dbReference type="eggNOG" id="KOG2613">
    <property type="taxonomic scope" value="Eukaryota"/>
</dbReference>
<dbReference type="GO" id="GO:0005737">
    <property type="term" value="C:cytoplasm"/>
    <property type="evidence" value="ECO:0007669"/>
    <property type="project" value="UniProtKB-SubCell"/>
</dbReference>
<dbReference type="RefSeq" id="XP_008604119.1">
    <property type="nucleotide sequence ID" value="XM_008605897.1"/>
</dbReference>
<dbReference type="Proteomes" id="UP000030762">
    <property type="component" value="Unassembled WGS sequence"/>
</dbReference>
<dbReference type="GO" id="GO:0000055">
    <property type="term" value="P:ribosomal large subunit export from nucleus"/>
    <property type="evidence" value="ECO:0007669"/>
    <property type="project" value="TreeGrafter"/>
</dbReference>